<dbReference type="AlphaFoldDB" id="A0A0D2MI53"/>
<evidence type="ECO:0000313" key="2">
    <source>
        <dbReference type="Proteomes" id="UP000054498"/>
    </source>
</evidence>
<keyword evidence="2" id="KW-1185">Reference proteome</keyword>
<dbReference type="Proteomes" id="UP000054498">
    <property type="component" value="Unassembled WGS sequence"/>
</dbReference>
<protein>
    <submittedName>
        <fullName evidence="1">Uncharacterized protein</fullName>
    </submittedName>
</protein>
<evidence type="ECO:0000313" key="1">
    <source>
        <dbReference type="EMBL" id="KIZ02695.1"/>
    </source>
</evidence>
<sequence length="288" mass="30195">MEASKETSRSLLATTELLQEVLSTTEALARCSATGPWRDGHATALCAVAVTADKFTITEDDIAALFKGVRASMRRLQRGRAGGAAEQPTSIVPLILVRAPIATTLALKAPGVADIVGCKTYAGLDAATTVSLDTAAVEFAGYDAEKLQRVVAVVAGRLQARLTIEVHEASLDAVTSTKAAAVAGFANLRGGPGRRSAAKNAQSRALVERTVAGMEESAIKAERWARREAASFRHRVAPLLEEGALKALPLQRVVALSVAAQKAATSLAKEMARHTGRCRAATGFLRAK</sequence>
<dbReference type="EMBL" id="KK100995">
    <property type="protein sequence ID" value="KIZ02695.1"/>
    <property type="molecule type" value="Genomic_DNA"/>
</dbReference>
<reference evidence="1 2" key="1">
    <citation type="journal article" date="2013" name="BMC Genomics">
        <title>Reconstruction of the lipid metabolism for the microalga Monoraphidium neglectum from its genome sequence reveals characteristics suitable for biofuel production.</title>
        <authorList>
            <person name="Bogen C."/>
            <person name="Al-Dilaimi A."/>
            <person name="Albersmeier A."/>
            <person name="Wichmann J."/>
            <person name="Grundmann M."/>
            <person name="Rupp O."/>
            <person name="Lauersen K.J."/>
            <person name="Blifernez-Klassen O."/>
            <person name="Kalinowski J."/>
            <person name="Goesmann A."/>
            <person name="Mussgnug J.H."/>
            <person name="Kruse O."/>
        </authorList>
    </citation>
    <scope>NUCLEOTIDE SEQUENCE [LARGE SCALE GENOMIC DNA]</scope>
    <source>
        <strain evidence="1 2">SAG 48.87</strain>
    </source>
</reference>
<dbReference type="KEGG" id="mng:MNEG_5266"/>
<dbReference type="GeneID" id="25738143"/>
<name>A0A0D2MI53_9CHLO</name>
<accession>A0A0D2MI53</accession>
<dbReference type="RefSeq" id="XP_013901714.1">
    <property type="nucleotide sequence ID" value="XM_014046260.1"/>
</dbReference>
<organism evidence="1 2">
    <name type="scientific">Monoraphidium neglectum</name>
    <dbReference type="NCBI Taxonomy" id="145388"/>
    <lineage>
        <taxon>Eukaryota</taxon>
        <taxon>Viridiplantae</taxon>
        <taxon>Chlorophyta</taxon>
        <taxon>core chlorophytes</taxon>
        <taxon>Chlorophyceae</taxon>
        <taxon>CS clade</taxon>
        <taxon>Sphaeropleales</taxon>
        <taxon>Selenastraceae</taxon>
        <taxon>Monoraphidium</taxon>
    </lineage>
</organism>
<gene>
    <name evidence="1" type="ORF">MNEG_5266</name>
</gene>
<proteinExistence type="predicted"/>